<evidence type="ECO:0000313" key="4">
    <source>
        <dbReference type="Proteomes" id="UP000010523"/>
    </source>
</evidence>
<organism evidence="3 4">
    <name type="scientific">Bacillus methanolicus PB1</name>
    <dbReference type="NCBI Taxonomy" id="997296"/>
    <lineage>
        <taxon>Bacteria</taxon>
        <taxon>Bacillati</taxon>
        <taxon>Bacillota</taxon>
        <taxon>Bacilli</taxon>
        <taxon>Bacillales</taxon>
        <taxon>Bacillaceae</taxon>
        <taxon>Bacillus</taxon>
    </lineage>
</organism>
<keyword evidence="1" id="KW-0472">Membrane</keyword>
<protein>
    <recommendedName>
        <fullName evidence="2">PIN domain-containing protein</fullName>
    </recommendedName>
</protein>
<comment type="caution">
    <text evidence="3">The sequence shown here is derived from an EMBL/GenBank/DDBJ whole genome shotgun (WGS) entry which is preliminary data.</text>
</comment>
<dbReference type="EMBL" id="AFEU01000001">
    <property type="protein sequence ID" value="EIJ81789.1"/>
    <property type="molecule type" value="Genomic_DNA"/>
</dbReference>
<evidence type="ECO:0000256" key="1">
    <source>
        <dbReference type="SAM" id="Phobius"/>
    </source>
</evidence>
<dbReference type="STRING" id="997296.PB1_02580"/>
<gene>
    <name evidence="3" type="ORF">PB1_02580</name>
</gene>
<dbReference type="RefSeq" id="WP_003350538.1">
    <property type="nucleotide sequence ID" value="NZ_AFEU01000001.1"/>
</dbReference>
<dbReference type="PATRIC" id="fig|997296.3.peg.575"/>
<keyword evidence="1" id="KW-1133">Transmembrane helix</keyword>
<dbReference type="InterPro" id="IPR029060">
    <property type="entry name" value="PIN-like_dom_sf"/>
</dbReference>
<feature type="transmembrane region" description="Helical" evidence="1">
    <location>
        <begin position="224"/>
        <end position="247"/>
    </location>
</feature>
<name>I3E5L8_BACMT</name>
<evidence type="ECO:0000259" key="2">
    <source>
        <dbReference type="Pfam" id="PF13638"/>
    </source>
</evidence>
<dbReference type="Proteomes" id="UP000010523">
    <property type="component" value="Unassembled WGS sequence"/>
</dbReference>
<feature type="transmembrane region" description="Helical" evidence="1">
    <location>
        <begin position="6"/>
        <end position="26"/>
    </location>
</feature>
<evidence type="ECO:0000313" key="3">
    <source>
        <dbReference type="EMBL" id="EIJ81789.1"/>
    </source>
</evidence>
<dbReference type="SUPFAM" id="SSF88723">
    <property type="entry name" value="PIN domain-like"/>
    <property type="match status" value="1"/>
</dbReference>
<dbReference type="InterPro" id="IPR002716">
    <property type="entry name" value="PIN_dom"/>
</dbReference>
<dbReference type="AlphaFoldDB" id="I3E5L8"/>
<accession>I3E5L8</accession>
<sequence>MGQIQSLFNLLMWIFIVLIVLTLFFLQKGRKRSKKKKKFNRNNGYKPNSFHNNKFSEASIIRASKVFGQVSKCSIAFDTNVLLDYPNIISSVVQNANVMISDKVRKELDKIKDRQEEISKDAAFVLKTISSLHKENKVQIIRYDLNEIEGYGLDKDSNDDVIVGSYLSKAKKGEKVVFITNDSNARTTARVHGLFTLELDWEKEIGTPRKIKSIRNSNVKRPGYAYKLFSLVCFSIAVGVLWSMAYLQSISNVDLVIGETSSSTKASSIAGSAKYVNGNYPYEVKSEYGETFKGKRIGDLGAGAIVDISYNESFGARLLGNYTITMASWFDKDPSEKNNQYKYIIVDSSSKVYEARTVNSEMVTDGTIYIESLDSNIKFINTNGYENIYYTFEEDELKKLDGAELHIVHKVTNKVIQKFPLKVLKK</sequence>
<keyword evidence="4" id="KW-1185">Reference proteome</keyword>
<dbReference type="OrthoDB" id="2676585at2"/>
<dbReference type="Pfam" id="PF13638">
    <property type="entry name" value="PIN_4"/>
    <property type="match status" value="1"/>
</dbReference>
<feature type="domain" description="PIN" evidence="2">
    <location>
        <begin position="77"/>
        <end position="196"/>
    </location>
</feature>
<proteinExistence type="predicted"/>
<dbReference type="Gene3D" id="3.40.50.1010">
    <property type="entry name" value="5'-nuclease"/>
    <property type="match status" value="1"/>
</dbReference>
<reference evidence="3 4" key="1">
    <citation type="journal article" date="2012" name="Appl. Environ. Microbiol.">
        <title>Genome Sequence of Thermotolerant Bacillus methanolicus: Features and Regulation Related to Methylotrophy and Production of L-Lysine and L-Glutamate from Methanol.</title>
        <authorList>
            <person name="Heggeset T.M."/>
            <person name="Krog A."/>
            <person name="Balzer S."/>
            <person name="Wentzel A."/>
            <person name="Ellingsen T.E."/>
            <person name="Brautaset T."/>
        </authorList>
    </citation>
    <scope>NUCLEOTIDE SEQUENCE [LARGE SCALE GENOMIC DNA]</scope>
    <source>
        <strain evidence="3 4">PB1</strain>
    </source>
</reference>
<keyword evidence="1" id="KW-0812">Transmembrane</keyword>